<protein>
    <submittedName>
        <fullName evidence="2">Uncharacterized protein</fullName>
    </submittedName>
</protein>
<evidence type="ECO:0000256" key="1">
    <source>
        <dbReference type="SAM" id="MobiDB-lite"/>
    </source>
</evidence>
<feature type="non-terminal residue" evidence="2">
    <location>
        <position position="1"/>
    </location>
</feature>
<proteinExistence type="predicted"/>
<dbReference type="EMBL" id="LAZR01027725">
    <property type="protein sequence ID" value="KKL64840.1"/>
    <property type="molecule type" value="Genomic_DNA"/>
</dbReference>
<name>A0A0F9G5L9_9ZZZZ</name>
<organism evidence="2">
    <name type="scientific">marine sediment metagenome</name>
    <dbReference type="NCBI Taxonomy" id="412755"/>
    <lineage>
        <taxon>unclassified sequences</taxon>
        <taxon>metagenomes</taxon>
        <taxon>ecological metagenomes</taxon>
    </lineage>
</organism>
<feature type="region of interest" description="Disordered" evidence="1">
    <location>
        <begin position="13"/>
        <end position="32"/>
    </location>
</feature>
<sequence length="32" mass="3565">TDELTFEDLEKFQGFNPHGSMPIGTKWNPGGN</sequence>
<gene>
    <name evidence="2" type="ORF">LCGC14_2161000</name>
</gene>
<accession>A0A0F9G5L9</accession>
<comment type="caution">
    <text evidence="2">The sequence shown here is derived from an EMBL/GenBank/DDBJ whole genome shotgun (WGS) entry which is preliminary data.</text>
</comment>
<evidence type="ECO:0000313" key="2">
    <source>
        <dbReference type="EMBL" id="KKL64840.1"/>
    </source>
</evidence>
<dbReference type="AlphaFoldDB" id="A0A0F9G5L9"/>
<reference evidence="2" key="1">
    <citation type="journal article" date="2015" name="Nature">
        <title>Complex archaea that bridge the gap between prokaryotes and eukaryotes.</title>
        <authorList>
            <person name="Spang A."/>
            <person name="Saw J.H."/>
            <person name="Jorgensen S.L."/>
            <person name="Zaremba-Niedzwiedzka K."/>
            <person name="Martijn J."/>
            <person name="Lind A.E."/>
            <person name="van Eijk R."/>
            <person name="Schleper C."/>
            <person name="Guy L."/>
            <person name="Ettema T.J."/>
        </authorList>
    </citation>
    <scope>NUCLEOTIDE SEQUENCE</scope>
</reference>